<dbReference type="EMBL" id="CP114040">
    <property type="protein sequence ID" value="WAS95450.1"/>
    <property type="molecule type" value="Genomic_DNA"/>
</dbReference>
<reference evidence="2" key="1">
    <citation type="submission" date="2022-11" db="EMBL/GenBank/DDBJ databases">
        <title>Minimal conservation of predation-associated metabolite biosynthetic gene clusters underscores biosynthetic potential of Myxococcota including descriptions for ten novel species: Archangium lansinium sp. nov., Myxococcus landrumus sp. nov., Nannocystis bai.</title>
        <authorList>
            <person name="Ahearne A."/>
            <person name="Stevens C."/>
            <person name="Dowd S."/>
        </authorList>
    </citation>
    <scope>NUCLEOTIDE SEQUENCE</scope>
    <source>
        <strain evidence="2">Fl3</strain>
    </source>
</reference>
<dbReference type="Proteomes" id="UP001164459">
    <property type="component" value="Chromosome"/>
</dbReference>
<gene>
    <name evidence="2" type="ORF">O0S08_04755</name>
</gene>
<name>A0ABY7H8N6_9BACT</name>
<keyword evidence="3" id="KW-1185">Reference proteome</keyword>
<evidence type="ECO:0000313" key="2">
    <source>
        <dbReference type="EMBL" id="WAS95450.1"/>
    </source>
</evidence>
<proteinExistence type="predicted"/>
<dbReference type="RefSeq" id="WP_269037786.1">
    <property type="nucleotide sequence ID" value="NZ_CP114040.1"/>
</dbReference>
<evidence type="ECO:0000313" key="3">
    <source>
        <dbReference type="Proteomes" id="UP001164459"/>
    </source>
</evidence>
<dbReference type="PROSITE" id="PS51257">
    <property type="entry name" value="PROKAR_LIPOPROTEIN"/>
    <property type="match status" value="1"/>
</dbReference>
<evidence type="ECO:0000256" key="1">
    <source>
        <dbReference type="SAM" id="MobiDB-lite"/>
    </source>
</evidence>
<feature type="compositionally biased region" description="Low complexity" evidence="1">
    <location>
        <begin position="29"/>
        <end position="44"/>
    </location>
</feature>
<accession>A0ABY7H8N6</accession>
<feature type="region of interest" description="Disordered" evidence="1">
    <location>
        <begin position="27"/>
        <end position="66"/>
    </location>
</feature>
<organism evidence="2 3">
    <name type="scientific">Nannocystis punicea</name>
    <dbReference type="NCBI Taxonomy" id="2995304"/>
    <lineage>
        <taxon>Bacteria</taxon>
        <taxon>Pseudomonadati</taxon>
        <taxon>Myxococcota</taxon>
        <taxon>Polyangia</taxon>
        <taxon>Nannocystales</taxon>
        <taxon>Nannocystaceae</taxon>
        <taxon>Nannocystis</taxon>
    </lineage>
</organism>
<protein>
    <submittedName>
        <fullName evidence="2">Uncharacterized protein</fullName>
    </submittedName>
</protein>
<sequence length="215" mass="22826">MHLRTLSCAMSVSFLFACGADKSDSATEASGADDGTALTGGTYDPTEAPDTTANSVTMPPDTDTTGDEPLDPACACLADEATCGAELCAGAGLNCEETCPDDQPVEDEAALQCALEALRDRTPGRISWYYREFFGQWAYNTQVYIQADGNAIVTQSGGMDLCDYSGPDTRHSLEEPAYFEACLALATSRERYDCLTEGLADELVVCVPEAQSCES</sequence>